<dbReference type="RefSeq" id="WP_378034389.1">
    <property type="nucleotide sequence ID" value="NZ_JBHSIV010000002.1"/>
</dbReference>
<gene>
    <name evidence="1" type="ORF">ACFPBZ_02360</name>
</gene>
<name>A0ABV9YI31_9PSEU</name>
<dbReference type="Proteomes" id="UP001595947">
    <property type="component" value="Unassembled WGS sequence"/>
</dbReference>
<dbReference type="PANTHER" id="PTHR34613:SF1">
    <property type="entry name" value="SLL6017 PROTEIN"/>
    <property type="match status" value="1"/>
</dbReference>
<evidence type="ECO:0008006" key="3">
    <source>
        <dbReference type="Google" id="ProtNLM"/>
    </source>
</evidence>
<accession>A0ABV9YI31</accession>
<protein>
    <recommendedName>
        <fullName evidence="3">Transposase (putative) YhgA-like domain-containing protein</fullName>
    </recommendedName>
</protein>
<dbReference type="EMBL" id="JBHSIV010000002">
    <property type="protein sequence ID" value="MFC5061034.1"/>
    <property type="molecule type" value="Genomic_DNA"/>
</dbReference>
<dbReference type="PANTHER" id="PTHR34613">
    <property type="entry name" value="SLL0800 PROTEIN"/>
    <property type="match status" value="1"/>
</dbReference>
<keyword evidence="2" id="KW-1185">Reference proteome</keyword>
<organism evidence="1 2">
    <name type="scientific">Actinomycetospora atypica</name>
    <dbReference type="NCBI Taxonomy" id="1290095"/>
    <lineage>
        <taxon>Bacteria</taxon>
        <taxon>Bacillati</taxon>
        <taxon>Actinomycetota</taxon>
        <taxon>Actinomycetes</taxon>
        <taxon>Pseudonocardiales</taxon>
        <taxon>Pseudonocardiaceae</taxon>
        <taxon>Actinomycetospora</taxon>
    </lineage>
</organism>
<reference evidence="2" key="1">
    <citation type="journal article" date="2019" name="Int. J. Syst. Evol. Microbiol.">
        <title>The Global Catalogue of Microorganisms (GCM) 10K type strain sequencing project: providing services to taxonomists for standard genome sequencing and annotation.</title>
        <authorList>
            <consortium name="The Broad Institute Genomics Platform"/>
            <consortium name="The Broad Institute Genome Sequencing Center for Infectious Disease"/>
            <person name="Wu L."/>
            <person name="Ma J."/>
        </authorList>
    </citation>
    <scope>NUCLEOTIDE SEQUENCE [LARGE SCALE GENOMIC DNA]</scope>
    <source>
        <strain evidence="2">CGMCC 4.7093</strain>
    </source>
</reference>
<sequence>MLSHLHATLTEMFRHRPAFAAEVLSDVLGIDVPRFGEARAGPTVAPSVRPTEHYADAVVLLRDGARTVGAVIVEIQLRVEEEKRWTWPLYVASTHRQWKVPTVLLVVCPSGPVARWAARGVDLGPGMALRPAVLGPDLVPVVDDLATASRSPELAVLSALAHPDDSTEATLAVLVDALATIDDDRQVEYAALVLDALPAGRRALLEDLLSSRSDVYARIHDTYLGRTLRAEGEAHGRAEGEAHGRAAILLRILDRRGLEITDQARTRITGCSDLSQLETWSDRALTATTLEDVFSPG</sequence>
<evidence type="ECO:0000313" key="2">
    <source>
        <dbReference type="Proteomes" id="UP001595947"/>
    </source>
</evidence>
<comment type="caution">
    <text evidence="1">The sequence shown here is derived from an EMBL/GenBank/DDBJ whole genome shotgun (WGS) entry which is preliminary data.</text>
</comment>
<evidence type="ECO:0000313" key="1">
    <source>
        <dbReference type="EMBL" id="MFC5061034.1"/>
    </source>
</evidence>
<proteinExistence type="predicted"/>